<comment type="caution">
    <text evidence="3">The sequence shown here is derived from an EMBL/GenBank/DDBJ whole genome shotgun (WGS) entry which is preliminary data.</text>
</comment>
<feature type="region of interest" description="Disordered" evidence="1">
    <location>
        <begin position="71"/>
        <end position="99"/>
    </location>
</feature>
<dbReference type="EMBL" id="JBHUFV010000046">
    <property type="protein sequence ID" value="MFD1935644.1"/>
    <property type="molecule type" value="Genomic_DNA"/>
</dbReference>
<proteinExistence type="predicted"/>
<dbReference type="RefSeq" id="WP_379575835.1">
    <property type="nucleotide sequence ID" value="NZ_JBHUFV010000046.1"/>
</dbReference>
<dbReference type="InterPro" id="IPR029058">
    <property type="entry name" value="AB_hydrolase_fold"/>
</dbReference>
<evidence type="ECO:0000313" key="4">
    <source>
        <dbReference type="Proteomes" id="UP001597368"/>
    </source>
</evidence>
<keyword evidence="3" id="KW-0378">Hydrolase</keyword>
<sequence>MRASTPWSRSGAPVAFRALYERSRQRFAREAEAAAIPIEHAACDLLLVAGGDDLMWPSLPFAEELVARRTASGHSTRLVSSPDAGHRPRLPGEAPAPPSTAYVYGGSDEADAALGTAAWPHILETLQIM</sequence>
<evidence type="ECO:0000259" key="2">
    <source>
        <dbReference type="Pfam" id="PF08840"/>
    </source>
</evidence>
<reference evidence="4" key="1">
    <citation type="journal article" date="2019" name="Int. J. Syst. Evol. Microbiol.">
        <title>The Global Catalogue of Microorganisms (GCM) 10K type strain sequencing project: providing services to taxonomists for standard genome sequencing and annotation.</title>
        <authorList>
            <consortium name="The Broad Institute Genomics Platform"/>
            <consortium name="The Broad Institute Genome Sequencing Center for Infectious Disease"/>
            <person name="Wu L."/>
            <person name="Ma J."/>
        </authorList>
    </citation>
    <scope>NUCLEOTIDE SEQUENCE [LARGE SCALE GENOMIC DNA]</scope>
    <source>
        <strain evidence="4">ICMP 6774ER</strain>
    </source>
</reference>
<accession>A0ABW4T340</accession>
<dbReference type="Gene3D" id="3.40.50.1820">
    <property type="entry name" value="alpha/beta hydrolase"/>
    <property type="match status" value="1"/>
</dbReference>
<protein>
    <submittedName>
        <fullName evidence="3">Acyl-CoA thioester hydrolase/BAAT C-terminal domain-containing protein</fullName>
    </submittedName>
</protein>
<name>A0ABW4T340_9ACTN</name>
<dbReference type="Proteomes" id="UP001597368">
    <property type="component" value="Unassembled WGS sequence"/>
</dbReference>
<dbReference type="SUPFAM" id="SSF53474">
    <property type="entry name" value="alpha/beta-Hydrolases"/>
    <property type="match status" value="1"/>
</dbReference>
<organism evidence="3 4">
    <name type="scientific">Nonomuraea mangrovi</name>
    <dbReference type="NCBI Taxonomy" id="2316207"/>
    <lineage>
        <taxon>Bacteria</taxon>
        <taxon>Bacillati</taxon>
        <taxon>Actinomycetota</taxon>
        <taxon>Actinomycetes</taxon>
        <taxon>Streptosporangiales</taxon>
        <taxon>Streptosporangiaceae</taxon>
        <taxon>Nonomuraea</taxon>
    </lineage>
</organism>
<evidence type="ECO:0000313" key="3">
    <source>
        <dbReference type="EMBL" id="MFD1935644.1"/>
    </source>
</evidence>
<dbReference type="InterPro" id="IPR014940">
    <property type="entry name" value="BAAT_C"/>
</dbReference>
<feature type="domain" description="BAAT/Acyl-CoA thioester hydrolase C-terminal" evidence="2">
    <location>
        <begin position="25"/>
        <end position="124"/>
    </location>
</feature>
<gene>
    <name evidence="3" type="ORF">ACFSKW_29655</name>
</gene>
<keyword evidence="4" id="KW-1185">Reference proteome</keyword>
<evidence type="ECO:0000256" key="1">
    <source>
        <dbReference type="SAM" id="MobiDB-lite"/>
    </source>
</evidence>
<dbReference type="GO" id="GO:0016787">
    <property type="term" value="F:hydrolase activity"/>
    <property type="evidence" value="ECO:0007669"/>
    <property type="project" value="UniProtKB-KW"/>
</dbReference>
<dbReference type="Pfam" id="PF08840">
    <property type="entry name" value="BAAT_C"/>
    <property type="match status" value="1"/>
</dbReference>